<accession>A0A0B7BE91</accession>
<gene>
    <name evidence="1" type="primary">ORF181578</name>
</gene>
<organism evidence="1">
    <name type="scientific">Arion vulgaris</name>
    <dbReference type="NCBI Taxonomy" id="1028688"/>
    <lineage>
        <taxon>Eukaryota</taxon>
        <taxon>Metazoa</taxon>
        <taxon>Spiralia</taxon>
        <taxon>Lophotrochozoa</taxon>
        <taxon>Mollusca</taxon>
        <taxon>Gastropoda</taxon>
        <taxon>Heterobranchia</taxon>
        <taxon>Euthyneura</taxon>
        <taxon>Panpulmonata</taxon>
        <taxon>Eupulmonata</taxon>
        <taxon>Stylommatophora</taxon>
        <taxon>Helicina</taxon>
        <taxon>Arionoidea</taxon>
        <taxon>Arionidae</taxon>
        <taxon>Arion</taxon>
    </lineage>
</organism>
<name>A0A0B7BE91_9EUPU</name>
<dbReference type="EMBL" id="HACG01044352">
    <property type="protein sequence ID" value="CEK91217.1"/>
    <property type="molecule type" value="Transcribed_RNA"/>
</dbReference>
<feature type="non-terminal residue" evidence="1">
    <location>
        <position position="49"/>
    </location>
</feature>
<evidence type="ECO:0000313" key="1">
    <source>
        <dbReference type="EMBL" id="CEK91217.1"/>
    </source>
</evidence>
<protein>
    <submittedName>
        <fullName evidence="1">Uncharacterized protein</fullName>
    </submittedName>
</protein>
<reference evidence="1" key="1">
    <citation type="submission" date="2014-12" db="EMBL/GenBank/DDBJ databases">
        <title>Insight into the proteome of Arion vulgaris.</title>
        <authorList>
            <person name="Aradska J."/>
            <person name="Bulat T."/>
            <person name="Smidak R."/>
            <person name="Sarate P."/>
            <person name="Gangsoo J."/>
            <person name="Sialana F."/>
            <person name="Bilban M."/>
            <person name="Lubec G."/>
        </authorList>
    </citation>
    <scope>NUCLEOTIDE SEQUENCE</scope>
    <source>
        <tissue evidence="1">Skin</tissue>
    </source>
</reference>
<dbReference type="AlphaFoldDB" id="A0A0B7BE91"/>
<proteinExistence type="predicted"/>
<sequence>MARDTGIRKASLQAKSVRDTMTKSEFIIFRINRQIREKKQRQSTRPAYR</sequence>